<gene>
    <name evidence="2" type="ORF">OB69_12295</name>
</gene>
<dbReference type="AlphaFoldDB" id="A0A0L8AIW8"/>
<dbReference type="PATRIC" id="fig|1566026.4.peg.752"/>
<name>A0A0L8AIW8_9BACT</name>
<dbReference type="EMBL" id="JSVA01000013">
    <property type="protein sequence ID" value="KOF02388.1"/>
    <property type="molecule type" value="Genomic_DNA"/>
</dbReference>
<feature type="signal peptide" evidence="1">
    <location>
        <begin position="1"/>
        <end position="20"/>
    </location>
</feature>
<sequence>MKTRMKVILVLTFVSVTAMATMFRVPIEMWCMETPDTLNGGVCTNMGIKVIDGDPEGNKATVMWCDLDVPHGAPGVTFDCLGNAMVPVYR</sequence>
<dbReference type="RefSeq" id="WP_053224035.1">
    <property type="nucleotide sequence ID" value="NZ_JSVA01000013.1"/>
</dbReference>
<evidence type="ECO:0000313" key="2">
    <source>
        <dbReference type="EMBL" id="KOF02388.1"/>
    </source>
</evidence>
<comment type="caution">
    <text evidence="2">The sequence shown here is derived from an EMBL/GenBank/DDBJ whole genome shotgun (WGS) entry which is preliminary data.</text>
</comment>
<keyword evidence="3" id="KW-1185">Reference proteome</keyword>
<dbReference type="OrthoDB" id="9885978at2"/>
<keyword evidence="1" id="KW-0732">Signal</keyword>
<protein>
    <submittedName>
        <fullName evidence="2">Uncharacterized protein</fullName>
    </submittedName>
</protein>
<dbReference type="Proteomes" id="UP000036908">
    <property type="component" value="Unassembled WGS sequence"/>
</dbReference>
<evidence type="ECO:0000256" key="1">
    <source>
        <dbReference type="SAM" id="SignalP"/>
    </source>
</evidence>
<evidence type="ECO:0000313" key="3">
    <source>
        <dbReference type="Proteomes" id="UP000036908"/>
    </source>
</evidence>
<accession>A0A0L8AIW8</accession>
<reference evidence="3" key="1">
    <citation type="submission" date="2014-11" db="EMBL/GenBank/DDBJ databases">
        <title>Genome sequencing of Roseivirga sp. D-25.</title>
        <authorList>
            <person name="Selvaratnam C."/>
            <person name="Thevarajoo S."/>
            <person name="Goh K.M."/>
            <person name="Eee R."/>
            <person name="Chan K.-G."/>
            <person name="Chong C.S."/>
        </authorList>
    </citation>
    <scope>NUCLEOTIDE SEQUENCE [LARGE SCALE GENOMIC DNA]</scope>
    <source>
        <strain evidence="3">D-25</strain>
    </source>
</reference>
<feature type="chain" id="PRO_5005580310" evidence="1">
    <location>
        <begin position="21"/>
        <end position="90"/>
    </location>
</feature>
<organism evidence="2 3">
    <name type="scientific">Roseivirga seohaensis subsp. aquiponti</name>
    <dbReference type="NCBI Taxonomy" id="1566026"/>
    <lineage>
        <taxon>Bacteria</taxon>
        <taxon>Pseudomonadati</taxon>
        <taxon>Bacteroidota</taxon>
        <taxon>Cytophagia</taxon>
        <taxon>Cytophagales</taxon>
        <taxon>Roseivirgaceae</taxon>
        <taxon>Roseivirga</taxon>
    </lineage>
</organism>
<proteinExistence type="predicted"/>